<dbReference type="PRINTS" id="PR00508">
    <property type="entry name" value="S21N4MTFRASE"/>
</dbReference>
<evidence type="ECO:0000256" key="3">
    <source>
        <dbReference type="ARBA" id="ARBA00022679"/>
    </source>
</evidence>
<gene>
    <name evidence="5" type="ORF">DEQ80_04810</name>
</gene>
<keyword evidence="3 5" id="KW-0808">Transferase</keyword>
<organism evidence="5 6">
    <name type="scientific">Anaerolinea thermolimosa</name>
    <dbReference type="NCBI Taxonomy" id="229919"/>
    <lineage>
        <taxon>Bacteria</taxon>
        <taxon>Bacillati</taxon>
        <taxon>Chloroflexota</taxon>
        <taxon>Anaerolineae</taxon>
        <taxon>Anaerolineales</taxon>
        <taxon>Anaerolineaceae</taxon>
        <taxon>Anaerolinea</taxon>
    </lineage>
</organism>
<dbReference type="OrthoDB" id="9773571at2"/>
<evidence type="ECO:0000256" key="2">
    <source>
        <dbReference type="ARBA" id="ARBA00022603"/>
    </source>
</evidence>
<dbReference type="GO" id="GO:0005737">
    <property type="term" value="C:cytoplasm"/>
    <property type="evidence" value="ECO:0007669"/>
    <property type="project" value="TreeGrafter"/>
</dbReference>
<protein>
    <submittedName>
        <fullName evidence="5">Site-specific DNA-methyltransferase</fullName>
    </submittedName>
</protein>
<dbReference type="InterPro" id="IPR001091">
    <property type="entry name" value="RM_Methyltransferase"/>
</dbReference>
<dbReference type="GO" id="GO:0008170">
    <property type="term" value="F:N-methyltransferase activity"/>
    <property type="evidence" value="ECO:0007669"/>
    <property type="project" value="InterPro"/>
</dbReference>
<keyword evidence="2 5" id="KW-0489">Methyltransferase</keyword>
<dbReference type="GO" id="GO:0032259">
    <property type="term" value="P:methylation"/>
    <property type="evidence" value="ECO:0007669"/>
    <property type="project" value="UniProtKB-KW"/>
</dbReference>
<dbReference type="STRING" id="229919.GCA_001050195_00457"/>
<dbReference type="InterPro" id="IPR029063">
    <property type="entry name" value="SAM-dependent_MTases_sf"/>
</dbReference>
<dbReference type="PROSITE" id="PS00092">
    <property type="entry name" value="N6_MTASE"/>
    <property type="match status" value="1"/>
</dbReference>
<dbReference type="PANTHER" id="PTHR13370:SF3">
    <property type="entry name" value="TRNA (GUANINE(10)-N2)-METHYLTRANSFERASE HOMOLOG"/>
    <property type="match status" value="1"/>
</dbReference>
<comment type="caution">
    <text evidence="5">The sequence shown here is derived from an EMBL/GenBank/DDBJ whole genome shotgun (WGS) entry which is preliminary data.</text>
</comment>
<dbReference type="InterPro" id="IPR002052">
    <property type="entry name" value="DNA_methylase_N6_adenine_CS"/>
</dbReference>
<evidence type="ECO:0000313" key="6">
    <source>
        <dbReference type="Proteomes" id="UP000264141"/>
    </source>
</evidence>
<dbReference type="SUPFAM" id="SSF53335">
    <property type="entry name" value="S-adenosyl-L-methionine-dependent methyltransferases"/>
    <property type="match status" value="2"/>
</dbReference>
<dbReference type="InterPro" id="IPR041025">
    <property type="entry name" value="HNH_repeat"/>
</dbReference>
<dbReference type="Pfam" id="PF01555">
    <property type="entry name" value="N6_N4_Mtase"/>
    <property type="match status" value="1"/>
</dbReference>
<evidence type="ECO:0000313" key="5">
    <source>
        <dbReference type="EMBL" id="HCE17160.1"/>
    </source>
</evidence>
<proteinExistence type="inferred from homology"/>
<dbReference type="Pfam" id="PF18780">
    <property type="entry name" value="HNH_repeat"/>
    <property type="match status" value="1"/>
</dbReference>
<dbReference type="EMBL" id="DPBP01000021">
    <property type="protein sequence ID" value="HCE17160.1"/>
    <property type="molecule type" value="Genomic_DNA"/>
</dbReference>
<reference evidence="5 6" key="1">
    <citation type="journal article" date="2018" name="Nat. Biotechnol.">
        <title>A standardized bacterial taxonomy based on genome phylogeny substantially revises the tree of life.</title>
        <authorList>
            <person name="Parks D.H."/>
            <person name="Chuvochina M."/>
            <person name="Waite D.W."/>
            <person name="Rinke C."/>
            <person name="Skarshewski A."/>
            <person name="Chaumeil P.A."/>
            <person name="Hugenholtz P."/>
        </authorList>
    </citation>
    <scope>NUCLEOTIDE SEQUENCE [LARGE SCALE GENOMIC DNA]</scope>
    <source>
        <strain evidence="5">UBA8781</strain>
    </source>
</reference>
<evidence type="ECO:0000259" key="4">
    <source>
        <dbReference type="Pfam" id="PF01555"/>
    </source>
</evidence>
<sequence>MIRHLIMSDEPLLVEDAKRIASQSLDFALLVSGGLSEETWKSIDGLLDDLVRSLKPGGLLFVQGLPIHLPSLGVYLDQRLNFKYWIVLESSIKQFTNGLPSVHSGLLMFVKGHHFEINKVRTPHEYCKACERTLKDWGGKAHLMNPAGAAISDVWKAQNAEDNYTSLSEAFYQRILSLVDVNGKEIIGWAGPTHALPTSPTPKRVSENKIQYQPSLFSVLEPHQTNPKSEEPIGEFPGFNVILEGDALEILRRYPNESIDLVFADPPYNLDKSYNVYNDELAGKEYLTWCNQWLEEYVRILKPTGSLFVLNLPHWSMYHADYLNRQLYLQNWIVWDALSEPRGKLMPAHYSLLFYTKQKEGFTFNYEALKNIDSRLYCLRRACIRSRKLRGENQQELLTDLWWNIHRIKHRRDRDYHPCQLPEALLERIILLTTNPNDVVLDALAGTGTTIITAAKLSRRFVGIDIDPFYVELMQRKIKEVQLNGEVIRPSINRSKTGLTKKELQLELRSLAKKLGRLPTPEDVEIYGKYDLKVYLNVFPTWGKAIKAAKLEISDEKKC</sequence>
<accession>A0A3D1JEZ3</accession>
<evidence type="ECO:0000256" key="1">
    <source>
        <dbReference type="ARBA" id="ARBA00006594"/>
    </source>
</evidence>
<comment type="similarity">
    <text evidence="1">Belongs to the N(4)/N(6)-methyltransferase family.</text>
</comment>
<name>A0A3D1JEZ3_9CHLR</name>
<dbReference type="PANTHER" id="PTHR13370">
    <property type="entry name" value="RNA METHYLASE-RELATED"/>
    <property type="match status" value="1"/>
</dbReference>
<dbReference type="Gene3D" id="3.40.50.150">
    <property type="entry name" value="Vaccinia Virus protein VP39"/>
    <property type="match status" value="2"/>
</dbReference>
<feature type="domain" description="DNA methylase N-4/N-6" evidence="4">
    <location>
        <begin position="259"/>
        <end position="475"/>
    </location>
</feature>
<dbReference type="GO" id="GO:0003677">
    <property type="term" value="F:DNA binding"/>
    <property type="evidence" value="ECO:0007669"/>
    <property type="project" value="InterPro"/>
</dbReference>
<dbReference type="Proteomes" id="UP000264141">
    <property type="component" value="Unassembled WGS sequence"/>
</dbReference>
<dbReference type="GO" id="GO:0009007">
    <property type="term" value="F:site-specific DNA-methyltransferase (adenine-specific) activity"/>
    <property type="evidence" value="ECO:0007669"/>
    <property type="project" value="TreeGrafter"/>
</dbReference>
<dbReference type="AlphaFoldDB" id="A0A3D1JEZ3"/>
<dbReference type="InterPro" id="IPR002941">
    <property type="entry name" value="DNA_methylase_N4/N6"/>
</dbReference>